<dbReference type="InterPro" id="IPR006084">
    <property type="entry name" value="XPG/Rad2"/>
</dbReference>
<dbReference type="InterPro" id="IPR029060">
    <property type="entry name" value="PIN-like_dom_sf"/>
</dbReference>
<dbReference type="SMART" id="SM00485">
    <property type="entry name" value="XPGN"/>
    <property type="match status" value="1"/>
</dbReference>
<dbReference type="FunFam" id="1.10.150.20:FF:000011">
    <property type="entry name" value="exonuclease 1"/>
    <property type="match status" value="1"/>
</dbReference>
<accession>A0A224X834</accession>
<dbReference type="SUPFAM" id="SSF47807">
    <property type="entry name" value="5' to 3' exonuclease, C-terminal subdomain"/>
    <property type="match status" value="1"/>
</dbReference>
<feature type="region of interest" description="Disordered" evidence="18">
    <location>
        <begin position="471"/>
        <end position="490"/>
    </location>
</feature>
<comment type="subcellular location">
    <subcellularLocation>
        <location evidence="1 17">Nucleus</location>
    </subcellularLocation>
</comment>
<evidence type="ECO:0000259" key="19">
    <source>
        <dbReference type="SMART" id="SM00484"/>
    </source>
</evidence>
<evidence type="ECO:0000256" key="8">
    <source>
        <dbReference type="ARBA" id="ARBA00022763"/>
    </source>
</evidence>
<evidence type="ECO:0000256" key="10">
    <source>
        <dbReference type="ARBA" id="ARBA00022801"/>
    </source>
</evidence>
<comment type="cofactor">
    <cofactor evidence="17">
        <name>Mg(2+)</name>
        <dbReference type="ChEBI" id="CHEBI:18420"/>
    </cofactor>
    <text evidence="17">Binds 2 magnesium ions per subunit. They probably participate in the reaction catalyzed by the enzyme. May bind an additional third magnesium ion after substrate binding.</text>
</comment>
<evidence type="ECO:0000256" key="9">
    <source>
        <dbReference type="ARBA" id="ARBA00022769"/>
    </source>
</evidence>
<keyword evidence="9 17" id="KW-0228">DNA excision</keyword>
<dbReference type="GO" id="GO:0003677">
    <property type="term" value="F:DNA binding"/>
    <property type="evidence" value="ECO:0007669"/>
    <property type="project" value="UniProtKB-UniRule"/>
</dbReference>
<dbReference type="EMBL" id="GFTR01007889">
    <property type="protein sequence ID" value="JAW08537.1"/>
    <property type="molecule type" value="Transcribed_RNA"/>
</dbReference>
<dbReference type="AlphaFoldDB" id="A0A224X834"/>
<evidence type="ECO:0000256" key="7">
    <source>
        <dbReference type="ARBA" id="ARBA00022759"/>
    </source>
</evidence>
<feature type="compositionally biased region" description="Polar residues" evidence="18">
    <location>
        <begin position="567"/>
        <end position="592"/>
    </location>
</feature>
<keyword evidence="7" id="KW-0255">Endonuclease</keyword>
<keyword evidence="12 17" id="KW-0460">Magnesium</keyword>
<evidence type="ECO:0000256" key="12">
    <source>
        <dbReference type="ARBA" id="ARBA00022842"/>
    </source>
</evidence>
<keyword evidence="5 17" id="KW-0540">Nuclease</keyword>
<dbReference type="InterPro" id="IPR008918">
    <property type="entry name" value="HhH2"/>
</dbReference>
<keyword evidence="10 17" id="KW-0378">Hydrolase</keyword>
<feature type="domain" description="XPG N-terminal" evidence="20">
    <location>
        <begin position="1"/>
        <end position="99"/>
    </location>
</feature>
<dbReference type="InterPro" id="IPR006085">
    <property type="entry name" value="XPG_DNA_repair_N"/>
</dbReference>
<keyword evidence="8 17" id="KW-0227">DNA damage</keyword>
<dbReference type="InterPro" id="IPR006086">
    <property type="entry name" value="XPG-I_dom"/>
</dbReference>
<keyword evidence="6 17" id="KW-0479">Metal-binding</keyword>
<comment type="similarity">
    <text evidence="2 17">Belongs to the XPG/RAD2 endonuclease family. EXO1 subfamily.</text>
</comment>
<evidence type="ECO:0000259" key="20">
    <source>
        <dbReference type="SMART" id="SM00485"/>
    </source>
</evidence>
<dbReference type="PANTHER" id="PTHR11081:SF8">
    <property type="entry name" value="EXONUCLEASE 1"/>
    <property type="match status" value="1"/>
</dbReference>
<dbReference type="GO" id="GO:0046872">
    <property type="term" value="F:metal ion binding"/>
    <property type="evidence" value="ECO:0007669"/>
    <property type="project" value="UniProtKB-UniRule"/>
</dbReference>
<dbReference type="GO" id="GO:0006310">
    <property type="term" value="P:DNA recombination"/>
    <property type="evidence" value="ECO:0007669"/>
    <property type="project" value="TreeGrafter"/>
</dbReference>
<keyword evidence="15 17" id="KW-0234">DNA repair</keyword>
<organism evidence="21">
    <name type="scientific">Panstrongylus lignarius</name>
    <dbReference type="NCBI Taxonomy" id="156445"/>
    <lineage>
        <taxon>Eukaryota</taxon>
        <taxon>Metazoa</taxon>
        <taxon>Ecdysozoa</taxon>
        <taxon>Arthropoda</taxon>
        <taxon>Hexapoda</taxon>
        <taxon>Insecta</taxon>
        <taxon>Pterygota</taxon>
        <taxon>Neoptera</taxon>
        <taxon>Paraneoptera</taxon>
        <taxon>Hemiptera</taxon>
        <taxon>Heteroptera</taxon>
        <taxon>Panheteroptera</taxon>
        <taxon>Cimicomorpha</taxon>
        <taxon>Reduviidae</taxon>
        <taxon>Triatominae</taxon>
        <taxon>Panstrongylus</taxon>
    </lineage>
</organism>
<keyword evidence="4" id="KW-0597">Phosphoprotein</keyword>
<evidence type="ECO:0000256" key="11">
    <source>
        <dbReference type="ARBA" id="ARBA00022839"/>
    </source>
</evidence>
<feature type="compositionally biased region" description="Polar residues" evidence="18">
    <location>
        <begin position="539"/>
        <end position="549"/>
    </location>
</feature>
<dbReference type="InterPro" id="IPR019974">
    <property type="entry name" value="XPG_CS"/>
</dbReference>
<dbReference type="CDD" id="cd09857">
    <property type="entry name" value="PIN_EXO1"/>
    <property type="match status" value="1"/>
</dbReference>
<evidence type="ECO:0000256" key="17">
    <source>
        <dbReference type="RuleBase" id="RU910737"/>
    </source>
</evidence>
<protein>
    <recommendedName>
        <fullName evidence="3 17">Exonuclease 1</fullName>
        <ecNumber evidence="17">3.1.-.-</ecNumber>
    </recommendedName>
</protein>
<dbReference type="Pfam" id="PF00752">
    <property type="entry name" value="XPG_N"/>
    <property type="match status" value="1"/>
</dbReference>
<dbReference type="InterPro" id="IPR037315">
    <property type="entry name" value="EXO1_H3TH"/>
</dbReference>
<reference evidence="21" key="1">
    <citation type="journal article" date="2018" name="PLoS Negl. Trop. Dis.">
        <title>An insight into the salivary gland and fat body transcriptome of Panstrongylus lignarius (Hemiptera: Heteroptera), the main vector of Chagas disease in Peru.</title>
        <authorList>
            <person name="Nevoa J.C."/>
            <person name="Mendes M.T."/>
            <person name="da Silva M.V."/>
            <person name="Soares S.C."/>
            <person name="Oliveira C.J.F."/>
            <person name="Ribeiro J.M.C."/>
        </authorList>
    </citation>
    <scope>NUCLEOTIDE SEQUENCE</scope>
</reference>
<feature type="domain" description="XPG-I" evidence="19">
    <location>
        <begin position="138"/>
        <end position="210"/>
    </location>
</feature>
<evidence type="ECO:0000256" key="14">
    <source>
        <dbReference type="ARBA" id="ARBA00023125"/>
    </source>
</evidence>
<dbReference type="SMART" id="SM00279">
    <property type="entry name" value="HhH2"/>
    <property type="match status" value="1"/>
</dbReference>
<name>A0A224X834_9HEMI</name>
<dbReference type="CDD" id="cd09908">
    <property type="entry name" value="H3TH_EXO1"/>
    <property type="match status" value="1"/>
</dbReference>
<dbReference type="PANTHER" id="PTHR11081">
    <property type="entry name" value="FLAP ENDONUCLEASE FAMILY MEMBER"/>
    <property type="match status" value="1"/>
</dbReference>
<dbReference type="InterPro" id="IPR036279">
    <property type="entry name" value="5-3_exonuclease_C_sf"/>
</dbReference>
<keyword evidence="16 17" id="KW-0539">Nucleus</keyword>
<dbReference type="SMART" id="SM00484">
    <property type="entry name" value="XPGI"/>
    <property type="match status" value="1"/>
</dbReference>
<dbReference type="Pfam" id="PF00867">
    <property type="entry name" value="XPG_I"/>
    <property type="match status" value="1"/>
</dbReference>
<keyword evidence="14 17" id="KW-0238">DNA-binding</keyword>
<dbReference type="PROSITE" id="PS00842">
    <property type="entry name" value="XPG_2"/>
    <property type="match status" value="1"/>
</dbReference>
<dbReference type="GO" id="GO:0005634">
    <property type="term" value="C:nucleus"/>
    <property type="evidence" value="ECO:0007669"/>
    <property type="project" value="UniProtKB-SubCell"/>
</dbReference>
<evidence type="ECO:0000256" key="16">
    <source>
        <dbReference type="ARBA" id="ARBA00023242"/>
    </source>
</evidence>
<keyword evidence="13 17" id="KW-0267">Excision nuclease</keyword>
<comment type="function">
    <text evidence="17">5'-&gt;3' double-stranded DNA exonuclease which may also possess a cryptic 3'-&gt;5' double-stranded DNA exonuclease activity. Functions in DNA mismatch repair.</text>
</comment>
<dbReference type="FunFam" id="3.40.50.1010:FF:000002">
    <property type="entry name" value="Exonuclease 1, putative"/>
    <property type="match status" value="1"/>
</dbReference>
<dbReference type="InterPro" id="IPR044752">
    <property type="entry name" value="PIN-like_EXO1"/>
</dbReference>
<proteinExistence type="inferred from homology"/>
<dbReference type="GO" id="GO:0006298">
    <property type="term" value="P:mismatch repair"/>
    <property type="evidence" value="ECO:0007669"/>
    <property type="project" value="TreeGrafter"/>
</dbReference>
<evidence type="ECO:0000256" key="5">
    <source>
        <dbReference type="ARBA" id="ARBA00022722"/>
    </source>
</evidence>
<keyword evidence="11 17" id="KW-0269">Exonuclease</keyword>
<dbReference type="PRINTS" id="PR00853">
    <property type="entry name" value="XPGRADSUPER"/>
</dbReference>
<evidence type="ECO:0000256" key="18">
    <source>
        <dbReference type="SAM" id="MobiDB-lite"/>
    </source>
</evidence>
<evidence type="ECO:0000256" key="3">
    <source>
        <dbReference type="ARBA" id="ARBA00020324"/>
    </source>
</evidence>
<evidence type="ECO:0000256" key="4">
    <source>
        <dbReference type="ARBA" id="ARBA00022553"/>
    </source>
</evidence>
<dbReference type="GO" id="GO:0017108">
    <property type="term" value="F:5'-flap endonuclease activity"/>
    <property type="evidence" value="ECO:0007669"/>
    <property type="project" value="TreeGrafter"/>
</dbReference>
<dbReference type="Gene3D" id="3.40.50.1010">
    <property type="entry name" value="5'-nuclease"/>
    <property type="match status" value="1"/>
</dbReference>
<evidence type="ECO:0000256" key="2">
    <source>
        <dbReference type="ARBA" id="ARBA00010563"/>
    </source>
</evidence>
<dbReference type="EC" id="3.1.-.-" evidence="17"/>
<evidence type="ECO:0000256" key="13">
    <source>
        <dbReference type="ARBA" id="ARBA00022881"/>
    </source>
</evidence>
<evidence type="ECO:0000256" key="6">
    <source>
        <dbReference type="ARBA" id="ARBA00022723"/>
    </source>
</evidence>
<dbReference type="PROSITE" id="PS00841">
    <property type="entry name" value="XPG_1"/>
    <property type="match status" value="1"/>
</dbReference>
<evidence type="ECO:0000313" key="21">
    <source>
        <dbReference type="EMBL" id="JAW08537.1"/>
    </source>
</evidence>
<dbReference type="Gene3D" id="1.10.150.20">
    <property type="entry name" value="5' to 3' exonuclease, C-terminal subdomain"/>
    <property type="match status" value="1"/>
</dbReference>
<evidence type="ECO:0000256" key="15">
    <source>
        <dbReference type="ARBA" id="ARBA00023204"/>
    </source>
</evidence>
<feature type="region of interest" description="Disordered" evidence="18">
    <location>
        <begin position="533"/>
        <end position="592"/>
    </location>
</feature>
<dbReference type="GO" id="GO:0035312">
    <property type="term" value="F:5'-3' DNA exonuclease activity"/>
    <property type="evidence" value="ECO:0007669"/>
    <property type="project" value="UniProtKB-UniRule"/>
</dbReference>
<sequence>MGINGLLPFLEKATKPVNISQYSGCTVAVDTYCWLHKGAFSCAEKLARGEQTDQYVVYCMKFVNMLLSHNIKPILVFDGRHLPAKAETEKVRKERRDTNRKKAAELLRADRVDEARSLIRRCVDVTHEMASALMERCHNAGVDCIVAPYEADAQLAYFSLTGVAQLIITEDSDLLLFGCTKVLFKMDPCGNGLLVDQSLISLAMKQPLDQFSLDKFRYMCILSGCDYLQSLPGIGLAKACKFIKRTADDNICRALSRLGAYLNMNNLMVTQEYKDKFMVAVSMFKYQPVYDPFKRCLTTLTPLPEGERLPIDEGLSPETSLQLALGNLNPFTLVKTNKWNPDDSKNIKTTGWNAPIRNSIWCKDYQATKQLISKKAQPMFDKFITRNEKQKCPATRKNFIEETVSPKKNNIEEELNHLRTVYGITSSIEKNDSLEVTNDLEESVLDQTVMNVEDNDVDIDDLFDEIDTCEKQSKERNKNNTRNPFAKNSIANKTHLTPLCGALAKMTKLSTPINETNGEVSRYFSSRYNEKEIPIKETAPNQPSASPTKADNPLKDIINTPEKMKSPITSQKKSDTPTTTRRNIFSTSPTKKQNMTEIITTNKASPGRPSFLGMLDSMVSPIREEDKKLKTPAPLPPKKQTVLAFPEISSTLSSGGIADNAEEDMENAEPVKVTAFLKAMPNSVGALHTKVGSQQSSKLLTTPKTSISHKLGPAKTVGIELLICGWFCNSDFIRQHVFFYY</sequence>
<dbReference type="SUPFAM" id="SSF88723">
    <property type="entry name" value="PIN domain-like"/>
    <property type="match status" value="1"/>
</dbReference>
<evidence type="ECO:0000256" key="1">
    <source>
        <dbReference type="ARBA" id="ARBA00004123"/>
    </source>
</evidence>